<proteinExistence type="predicted"/>
<dbReference type="EMBL" id="GAIX01011963">
    <property type="protein sequence ID" value="JAA80597.1"/>
    <property type="molecule type" value="Transcribed_RNA"/>
</dbReference>
<dbReference type="AlphaFoldDB" id="S4PTI8"/>
<feature type="non-terminal residue" evidence="1">
    <location>
        <position position="83"/>
    </location>
</feature>
<name>S4PTI8_9NEOP</name>
<protein>
    <submittedName>
        <fullName evidence="1">Uncharacterized protein</fullName>
    </submittedName>
</protein>
<reference evidence="1" key="2">
    <citation type="submission" date="2013-05" db="EMBL/GenBank/DDBJ databases">
        <authorList>
            <person name="Carter J.-M."/>
            <person name="Baker S.C."/>
            <person name="Pink R."/>
            <person name="Carter D.R.F."/>
            <person name="Collins A."/>
            <person name="Tomlin J."/>
            <person name="Gibbs M."/>
            <person name="Breuker C.J."/>
        </authorList>
    </citation>
    <scope>NUCLEOTIDE SEQUENCE</scope>
    <source>
        <tissue evidence="1">Ovary</tissue>
    </source>
</reference>
<accession>S4PTI8</accession>
<sequence length="83" mass="9427">MLFSCITKTGSFVKQISFETGPLAYLRQSKSTVLSARCSFADIFVHSDRLELNISMKHRVYKLLQSLMGEHNKMIAGTRQTDL</sequence>
<reference evidence="1" key="1">
    <citation type="journal article" date="2013" name="BMC Genomics">
        <title>Unscrambling butterfly oogenesis.</title>
        <authorList>
            <person name="Carter J.M."/>
            <person name="Baker S.C."/>
            <person name="Pink R."/>
            <person name="Carter D.R."/>
            <person name="Collins A."/>
            <person name="Tomlin J."/>
            <person name="Gibbs M."/>
            <person name="Breuker C.J."/>
        </authorList>
    </citation>
    <scope>NUCLEOTIDE SEQUENCE</scope>
    <source>
        <tissue evidence="1">Ovary</tissue>
    </source>
</reference>
<organism evidence="1">
    <name type="scientific">Pararge aegeria</name>
    <name type="common">speckled wood butterfly</name>
    <dbReference type="NCBI Taxonomy" id="116150"/>
    <lineage>
        <taxon>Eukaryota</taxon>
        <taxon>Metazoa</taxon>
        <taxon>Ecdysozoa</taxon>
        <taxon>Arthropoda</taxon>
        <taxon>Hexapoda</taxon>
        <taxon>Insecta</taxon>
        <taxon>Pterygota</taxon>
        <taxon>Neoptera</taxon>
        <taxon>Endopterygota</taxon>
        <taxon>Lepidoptera</taxon>
        <taxon>Glossata</taxon>
        <taxon>Ditrysia</taxon>
        <taxon>Papilionoidea</taxon>
        <taxon>Nymphalidae</taxon>
        <taxon>Satyrinae</taxon>
        <taxon>Satyrini</taxon>
        <taxon>Parargina</taxon>
        <taxon>Pararge</taxon>
    </lineage>
</organism>
<evidence type="ECO:0000313" key="1">
    <source>
        <dbReference type="EMBL" id="JAA80597.1"/>
    </source>
</evidence>